<dbReference type="EMBL" id="BTGU01000067">
    <property type="protein sequence ID" value="GMN56986.1"/>
    <property type="molecule type" value="Genomic_DNA"/>
</dbReference>
<dbReference type="Proteomes" id="UP001187192">
    <property type="component" value="Unassembled WGS sequence"/>
</dbReference>
<keyword evidence="3" id="KW-1185">Reference proteome</keyword>
<comment type="caution">
    <text evidence="2">The sequence shown here is derived from an EMBL/GenBank/DDBJ whole genome shotgun (WGS) entry which is preliminary data.</text>
</comment>
<protein>
    <submittedName>
        <fullName evidence="2">Uncharacterized protein</fullName>
    </submittedName>
</protein>
<proteinExistence type="predicted"/>
<feature type="region of interest" description="Disordered" evidence="1">
    <location>
        <begin position="1"/>
        <end position="105"/>
    </location>
</feature>
<evidence type="ECO:0000313" key="3">
    <source>
        <dbReference type="Proteomes" id="UP001187192"/>
    </source>
</evidence>
<reference evidence="2" key="1">
    <citation type="submission" date="2023-07" db="EMBL/GenBank/DDBJ databases">
        <title>draft genome sequence of fig (Ficus carica).</title>
        <authorList>
            <person name="Takahashi T."/>
            <person name="Nishimura K."/>
        </authorList>
    </citation>
    <scope>NUCLEOTIDE SEQUENCE</scope>
</reference>
<organism evidence="2 3">
    <name type="scientific">Ficus carica</name>
    <name type="common">Common fig</name>
    <dbReference type="NCBI Taxonomy" id="3494"/>
    <lineage>
        <taxon>Eukaryota</taxon>
        <taxon>Viridiplantae</taxon>
        <taxon>Streptophyta</taxon>
        <taxon>Embryophyta</taxon>
        <taxon>Tracheophyta</taxon>
        <taxon>Spermatophyta</taxon>
        <taxon>Magnoliopsida</taxon>
        <taxon>eudicotyledons</taxon>
        <taxon>Gunneridae</taxon>
        <taxon>Pentapetalae</taxon>
        <taxon>rosids</taxon>
        <taxon>fabids</taxon>
        <taxon>Rosales</taxon>
        <taxon>Moraceae</taxon>
        <taxon>Ficeae</taxon>
        <taxon>Ficus</taxon>
    </lineage>
</organism>
<evidence type="ECO:0000256" key="1">
    <source>
        <dbReference type="SAM" id="MobiDB-lite"/>
    </source>
</evidence>
<gene>
    <name evidence="2" type="ORF">TIFTF001_026098</name>
</gene>
<name>A0AA88AZE6_FICCA</name>
<sequence>MPPWVLESDGGGSGDSGDEPRVWRRKDRPSSLCETQDGSSPALVRSNGGARESTGTGGDGQRAVEAKIARQANSISGEDRDASKNPIESPTLERDWSDGAWEAGE</sequence>
<dbReference type="AlphaFoldDB" id="A0AA88AZE6"/>
<accession>A0AA88AZE6</accession>
<evidence type="ECO:0000313" key="2">
    <source>
        <dbReference type="EMBL" id="GMN56986.1"/>
    </source>
</evidence>